<reference evidence="2" key="1">
    <citation type="submission" date="2023-11" db="EMBL/GenBank/DDBJ databases">
        <title>Genome assemblies of two species of porcelain crab, Petrolisthes cinctipes and Petrolisthes manimaculis (Anomura: Porcellanidae).</title>
        <authorList>
            <person name="Angst P."/>
        </authorList>
    </citation>
    <scope>NUCLEOTIDE SEQUENCE</scope>
    <source>
        <strain evidence="2">PB745_02</strain>
        <tissue evidence="2">Gill</tissue>
    </source>
</reference>
<evidence type="ECO:0000313" key="3">
    <source>
        <dbReference type="Proteomes" id="UP001292094"/>
    </source>
</evidence>
<comment type="caution">
    <text evidence="2">The sequence shown here is derived from an EMBL/GenBank/DDBJ whole genome shotgun (WGS) entry which is preliminary data.</text>
</comment>
<accession>A0AAE1Q5W2</accession>
<protein>
    <submittedName>
        <fullName evidence="2">Uncharacterized protein</fullName>
    </submittedName>
</protein>
<evidence type="ECO:0000313" key="2">
    <source>
        <dbReference type="EMBL" id="KAK4319047.1"/>
    </source>
</evidence>
<organism evidence="2 3">
    <name type="scientific">Petrolisthes manimaculis</name>
    <dbReference type="NCBI Taxonomy" id="1843537"/>
    <lineage>
        <taxon>Eukaryota</taxon>
        <taxon>Metazoa</taxon>
        <taxon>Ecdysozoa</taxon>
        <taxon>Arthropoda</taxon>
        <taxon>Crustacea</taxon>
        <taxon>Multicrustacea</taxon>
        <taxon>Malacostraca</taxon>
        <taxon>Eumalacostraca</taxon>
        <taxon>Eucarida</taxon>
        <taxon>Decapoda</taxon>
        <taxon>Pleocyemata</taxon>
        <taxon>Anomura</taxon>
        <taxon>Galatheoidea</taxon>
        <taxon>Porcellanidae</taxon>
        <taxon>Petrolisthes</taxon>
    </lineage>
</organism>
<name>A0AAE1Q5W2_9EUCA</name>
<keyword evidence="3" id="KW-1185">Reference proteome</keyword>
<dbReference type="AlphaFoldDB" id="A0AAE1Q5W2"/>
<evidence type="ECO:0000256" key="1">
    <source>
        <dbReference type="SAM" id="MobiDB-lite"/>
    </source>
</evidence>
<sequence>MYDVLVYFAGSFIKMTLSVGESSRFSSIMYLHSECGPQEDTALHLATLYAGYYTPPQSLHPEDSSGQPTWPSGEGQVSGPASRAGRGIIHLRAERC</sequence>
<proteinExistence type="predicted"/>
<dbReference type="Proteomes" id="UP001292094">
    <property type="component" value="Unassembled WGS sequence"/>
</dbReference>
<gene>
    <name evidence="2" type="ORF">Pmani_009974</name>
</gene>
<dbReference type="EMBL" id="JAWZYT010000784">
    <property type="protein sequence ID" value="KAK4319047.1"/>
    <property type="molecule type" value="Genomic_DNA"/>
</dbReference>
<feature type="region of interest" description="Disordered" evidence="1">
    <location>
        <begin position="57"/>
        <end position="96"/>
    </location>
</feature>